<dbReference type="Gene3D" id="3.40.50.720">
    <property type="entry name" value="NAD(P)-binding Rossmann-like Domain"/>
    <property type="match status" value="1"/>
</dbReference>
<organism evidence="4 5">
    <name type="scientific">Magnetospirillum aberrantis SpK</name>
    <dbReference type="NCBI Taxonomy" id="908842"/>
    <lineage>
        <taxon>Bacteria</taxon>
        <taxon>Pseudomonadati</taxon>
        <taxon>Pseudomonadota</taxon>
        <taxon>Alphaproteobacteria</taxon>
        <taxon>Rhodospirillales</taxon>
        <taxon>Rhodospirillaceae</taxon>
        <taxon>Magnetospirillum</taxon>
    </lineage>
</organism>
<comment type="similarity">
    <text evidence="2">Belongs to the NAD(P)-dependent epimerase/dehydratase family.</text>
</comment>
<dbReference type="Proteomes" id="UP000480684">
    <property type="component" value="Unassembled WGS sequence"/>
</dbReference>
<dbReference type="InterPro" id="IPR001509">
    <property type="entry name" value="Epimerase_deHydtase"/>
</dbReference>
<feature type="domain" description="NAD-dependent epimerase/dehydratase" evidence="3">
    <location>
        <begin position="4"/>
        <end position="242"/>
    </location>
</feature>
<evidence type="ECO:0000259" key="3">
    <source>
        <dbReference type="Pfam" id="PF01370"/>
    </source>
</evidence>
<comment type="pathway">
    <text evidence="1">Bacterial outer membrane biogenesis; LPS O-antigen biosynthesis.</text>
</comment>
<proteinExistence type="inferred from homology"/>
<evidence type="ECO:0000256" key="1">
    <source>
        <dbReference type="ARBA" id="ARBA00005125"/>
    </source>
</evidence>
<dbReference type="EMBL" id="JAAIYP010000033">
    <property type="protein sequence ID" value="NFV79713.1"/>
    <property type="molecule type" value="Genomic_DNA"/>
</dbReference>
<accession>A0A7C9UYG2</accession>
<keyword evidence="5" id="KW-1185">Reference proteome</keyword>
<evidence type="ECO:0000256" key="2">
    <source>
        <dbReference type="ARBA" id="ARBA00007637"/>
    </source>
</evidence>
<dbReference type="PANTHER" id="PTHR43000">
    <property type="entry name" value="DTDP-D-GLUCOSE 4,6-DEHYDRATASE-RELATED"/>
    <property type="match status" value="1"/>
</dbReference>
<protein>
    <submittedName>
        <fullName evidence="4">NAD-dependent epimerase/dehydratase family protein</fullName>
    </submittedName>
</protein>
<gene>
    <name evidence="4" type="ORF">G4223_06275</name>
</gene>
<evidence type="ECO:0000313" key="5">
    <source>
        <dbReference type="Proteomes" id="UP000480684"/>
    </source>
</evidence>
<comment type="caution">
    <text evidence="4">The sequence shown here is derived from an EMBL/GenBank/DDBJ whole genome shotgun (WGS) entry which is preliminary data.</text>
</comment>
<sequence length="332" mass="36228">MTRILVTGGAGFIGSHLVDHLVAKGHRVTVLDDLSTGKMEHLEDARRNGDVRLVRGSVLDAAALSQAMTECCVVFHLAVQCVRRSLGNPMESHEVNATGTLMTLEAARKHRVTRFIYCSSSEVYGNASTGLLSERATVCAPTTVYGAAKLAGENYALAYWRTYGMPTVVVRPFNAYGPREHDQGDLAEVIPRFVIRVRNGKAPVIFGDGSAGRDFTYVTETARGLAMAAACDALIGREVNIAFGRMVSIREVAQAVCRLCQRPDLQPVNAAPRPGDVNALHADTSLARDLLRFTAEIGFEQGLERYVDWFSTRYPDPSGLLEDKLENWVMPG</sequence>
<dbReference type="RefSeq" id="WP_163676636.1">
    <property type="nucleotide sequence ID" value="NZ_JAAIYP010000033.1"/>
</dbReference>
<dbReference type="AlphaFoldDB" id="A0A7C9UYG2"/>
<dbReference type="InterPro" id="IPR036291">
    <property type="entry name" value="NAD(P)-bd_dom_sf"/>
</dbReference>
<dbReference type="Pfam" id="PF01370">
    <property type="entry name" value="Epimerase"/>
    <property type="match status" value="1"/>
</dbReference>
<name>A0A7C9UYG2_9PROT</name>
<dbReference type="SUPFAM" id="SSF51735">
    <property type="entry name" value="NAD(P)-binding Rossmann-fold domains"/>
    <property type="match status" value="1"/>
</dbReference>
<reference evidence="4 5" key="1">
    <citation type="submission" date="2020-02" db="EMBL/GenBank/DDBJ databases">
        <authorList>
            <person name="Dziuba M."/>
            <person name="Kuznetsov B."/>
            <person name="Mardanov A."/>
            <person name="Ravin N."/>
            <person name="Grouzdev D."/>
        </authorList>
    </citation>
    <scope>NUCLEOTIDE SEQUENCE [LARGE SCALE GENOMIC DNA]</scope>
    <source>
        <strain evidence="4 5">SpK</strain>
    </source>
</reference>
<evidence type="ECO:0000313" key="4">
    <source>
        <dbReference type="EMBL" id="NFV79713.1"/>
    </source>
</evidence>
<dbReference type="Gene3D" id="3.90.25.10">
    <property type="entry name" value="UDP-galactose 4-epimerase, domain 1"/>
    <property type="match status" value="1"/>
</dbReference>